<dbReference type="AlphaFoldDB" id="A0AA40RRQ1"/>
<reference evidence="3" key="1">
    <citation type="submission" date="2020-02" db="EMBL/GenBank/DDBJ databases">
        <title>Synteny-based analysis reveals conserved mechanism for high triclosan tolerance in Pseudomonas, as well as instances of horizontal transfer.</title>
        <authorList>
            <person name="Mcfarland A.G."/>
            <person name="Bertucci H.K."/>
            <person name="Litmann E."/>
            <person name="Shen J."/>
            <person name="Huttenhower C."/>
            <person name="Hartmann E.M."/>
        </authorList>
    </citation>
    <scope>NUCLEOTIDE SEQUENCE</scope>
    <source>
        <strain evidence="3">109A1</strain>
    </source>
</reference>
<dbReference type="PANTHER" id="PTHR22946:SF0">
    <property type="entry name" value="DIENELACTONE HYDROLASE DOMAIN-CONTAINING PROTEIN"/>
    <property type="match status" value="1"/>
</dbReference>
<dbReference type="SUPFAM" id="SSF53474">
    <property type="entry name" value="alpha/beta-Hydrolases"/>
    <property type="match status" value="1"/>
</dbReference>
<feature type="domain" description="Dienelactone hydrolase" evidence="2">
    <location>
        <begin position="40"/>
        <end position="257"/>
    </location>
</feature>
<dbReference type="InterPro" id="IPR029058">
    <property type="entry name" value="AB_hydrolase_fold"/>
</dbReference>
<feature type="chain" id="PRO_5041237985" evidence="1">
    <location>
        <begin position="19"/>
        <end position="268"/>
    </location>
</feature>
<dbReference type="RefSeq" id="WP_126526244.1">
    <property type="nucleotide sequence ID" value="NZ_JAAMRD010000007.1"/>
</dbReference>
<dbReference type="GO" id="GO:0016787">
    <property type="term" value="F:hydrolase activity"/>
    <property type="evidence" value="ECO:0007669"/>
    <property type="project" value="UniProtKB-KW"/>
</dbReference>
<dbReference type="InterPro" id="IPR002925">
    <property type="entry name" value="Dienelactn_hydro"/>
</dbReference>
<accession>A0AA40RRQ1</accession>
<evidence type="ECO:0000259" key="2">
    <source>
        <dbReference type="Pfam" id="PF01738"/>
    </source>
</evidence>
<keyword evidence="3" id="KW-0378">Hydrolase</keyword>
<name>A0AA40RRQ1_STUST</name>
<dbReference type="EMBL" id="JAAMRD010000007">
    <property type="protein sequence ID" value="MBA1304790.1"/>
    <property type="molecule type" value="Genomic_DNA"/>
</dbReference>
<dbReference type="PANTHER" id="PTHR22946">
    <property type="entry name" value="DIENELACTONE HYDROLASE DOMAIN-CONTAINING PROTEIN-RELATED"/>
    <property type="match status" value="1"/>
</dbReference>
<organism evidence="3 4">
    <name type="scientific">Stutzerimonas stutzeri</name>
    <name type="common">Pseudomonas stutzeri</name>
    <dbReference type="NCBI Taxonomy" id="316"/>
    <lineage>
        <taxon>Bacteria</taxon>
        <taxon>Pseudomonadati</taxon>
        <taxon>Pseudomonadota</taxon>
        <taxon>Gammaproteobacteria</taxon>
        <taxon>Pseudomonadales</taxon>
        <taxon>Pseudomonadaceae</taxon>
        <taxon>Stutzerimonas</taxon>
    </lineage>
</organism>
<sequence length="268" mass="28910">MRHCLLGLLMAASVTANAAVQTQEIPYTAADGTKMIGYYAYDDAIEGKRPGIVVVHEWWGLNDYAKQRARDLAELGYSALAIDMYGEGRNTEHPKDAMSFMQAALKDADAAKGRFNAGLDLLKEQTQTDTDKLGAVGYCFGGKVVLDMARQGVPLDGVVSFHGALATETRAAPGSVKARVLVEHGAEDSMISADDVAALNVEMVKAGADYQFVSLPGAKHGFTNPGADAHQKNGLDVAYQKAADERSWRDMQRFFEDTFGRSTPARAQ</sequence>
<evidence type="ECO:0000313" key="3">
    <source>
        <dbReference type="EMBL" id="MBA1304790.1"/>
    </source>
</evidence>
<dbReference type="Proteomes" id="UP001138621">
    <property type="component" value="Unassembled WGS sequence"/>
</dbReference>
<proteinExistence type="predicted"/>
<keyword evidence="1" id="KW-0732">Signal</keyword>
<dbReference type="Gene3D" id="3.40.50.1820">
    <property type="entry name" value="alpha/beta hydrolase"/>
    <property type="match status" value="1"/>
</dbReference>
<feature type="signal peptide" evidence="1">
    <location>
        <begin position="1"/>
        <end position="18"/>
    </location>
</feature>
<dbReference type="InterPro" id="IPR050261">
    <property type="entry name" value="FrsA_esterase"/>
</dbReference>
<comment type="caution">
    <text evidence="3">The sequence shown here is derived from an EMBL/GenBank/DDBJ whole genome shotgun (WGS) entry which is preliminary data.</text>
</comment>
<evidence type="ECO:0000256" key="1">
    <source>
        <dbReference type="SAM" id="SignalP"/>
    </source>
</evidence>
<evidence type="ECO:0000313" key="4">
    <source>
        <dbReference type="Proteomes" id="UP001138621"/>
    </source>
</evidence>
<protein>
    <submittedName>
        <fullName evidence="3">Dienelactone hydrolase family protein</fullName>
    </submittedName>
</protein>
<gene>
    <name evidence="3" type="ORF">G7024_10255</name>
</gene>
<dbReference type="Pfam" id="PF01738">
    <property type="entry name" value="DLH"/>
    <property type="match status" value="1"/>
</dbReference>